<name>A0ACC0P5B2_RHOML</name>
<sequence length="367" mass="40414">MATLQLPMSSACSNPVGIRPSTSCGGDTRRSNKQPVWGGRRIIPKNNRSRERGGGFTRGYTPIPMVIEQSSMGERSYDIFSRLLKERIICINGPITDDTAHVVVAQLLFLEADNPAEPIYMYLNSPGGVVTAGLAIYDTMQYIRSPVSTICMGQAASMGSLLLAAGAKGERRSLPHSTVMIHQPSGGYSGQAKDMTIHTKQIIRIWDSLNELYVKHTGQPIEVIQKNMDRDYFMTPEEAKEFGIIDEVIDKRQLALVADAVVNDGKDDKGPGLEGPIDHCCLSLPMACHHLVVDQFWYGYAILPDRKPPLLDTIINAAINHHLVQEIAPLPPPSTTHSLMNKTTVETHLPETLTVEATTFINNIQKM</sequence>
<keyword evidence="2" id="KW-1185">Reference proteome</keyword>
<accession>A0ACC0P5B2</accession>
<organism evidence="1 2">
    <name type="scientific">Rhododendron molle</name>
    <name type="common">Chinese azalea</name>
    <name type="synonym">Azalea mollis</name>
    <dbReference type="NCBI Taxonomy" id="49168"/>
    <lineage>
        <taxon>Eukaryota</taxon>
        <taxon>Viridiplantae</taxon>
        <taxon>Streptophyta</taxon>
        <taxon>Embryophyta</taxon>
        <taxon>Tracheophyta</taxon>
        <taxon>Spermatophyta</taxon>
        <taxon>Magnoliopsida</taxon>
        <taxon>eudicotyledons</taxon>
        <taxon>Gunneridae</taxon>
        <taxon>Pentapetalae</taxon>
        <taxon>asterids</taxon>
        <taxon>Ericales</taxon>
        <taxon>Ericaceae</taxon>
        <taxon>Ericoideae</taxon>
        <taxon>Rhodoreae</taxon>
        <taxon>Rhododendron</taxon>
    </lineage>
</organism>
<evidence type="ECO:0000313" key="1">
    <source>
        <dbReference type="EMBL" id="KAI8560695.1"/>
    </source>
</evidence>
<comment type="caution">
    <text evidence="1">The sequence shown here is derived from an EMBL/GenBank/DDBJ whole genome shotgun (WGS) entry which is preliminary data.</text>
</comment>
<dbReference type="Proteomes" id="UP001062846">
    <property type="component" value="Chromosome 4"/>
</dbReference>
<dbReference type="EMBL" id="CM046391">
    <property type="protein sequence ID" value="KAI8560695.1"/>
    <property type="molecule type" value="Genomic_DNA"/>
</dbReference>
<proteinExistence type="predicted"/>
<evidence type="ECO:0000313" key="2">
    <source>
        <dbReference type="Proteomes" id="UP001062846"/>
    </source>
</evidence>
<protein>
    <submittedName>
        <fullName evidence="1">Uncharacterized protein</fullName>
    </submittedName>
</protein>
<reference evidence="1" key="1">
    <citation type="submission" date="2022-02" db="EMBL/GenBank/DDBJ databases">
        <title>Plant Genome Project.</title>
        <authorList>
            <person name="Zhang R.-G."/>
        </authorList>
    </citation>
    <scope>NUCLEOTIDE SEQUENCE</scope>
    <source>
        <strain evidence="1">AT1</strain>
    </source>
</reference>
<gene>
    <name evidence="1" type="ORF">RHMOL_Rhmol04G0276700</name>
</gene>